<keyword evidence="1" id="KW-0472">Membrane</keyword>
<name>A0AAV5D851_ELECO</name>
<feature type="transmembrane region" description="Helical" evidence="1">
    <location>
        <begin position="20"/>
        <end position="43"/>
    </location>
</feature>
<evidence type="ECO:0000313" key="3">
    <source>
        <dbReference type="Proteomes" id="UP001054889"/>
    </source>
</evidence>
<dbReference type="InterPro" id="IPR007658">
    <property type="entry name" value="DUF594"/>
</dbReference>
<comment type="caution">
    <text evidence="2">The sequence shown here is derived from an EMBL/GenBank/DDBJ whole genome shotgun (WGS) entry which is preliminary data.</text>
</comment>
<evidence type="ECO:0000313" key="2">
    <source>
        <dbReference type="EMBL" id="GJN07154.1"/>
    </source>
</evidence>
<organism evidence="2 3">
    <name type="scientific">Eleusine coracana subsp. coracana</name>
    <dbReference type="NCBI Taxonomy" id="191504"/>
    <lineage>
        <taxon>Eukaryota</taxon>
        <taxon>Viridiplantae</taxon>
        <taxon>Streptophyta</taxon>
        <taxon>Embryophyta</taxon>
        <taxon>Tracheophyta</taxon>
        <taxon>Spermatophyta</taxon>
        <taxon>Magnoliopsida</taxon>
        <taxon>Liliopsida</taxon>
        <taxon>Poales</taxon>
        <taxon>Poaceae</taxon>
        <taxon>PACMAD clade</taxon>
        <taxon>Chloridoideae</taxon>
        <taxon>Cynodonteae</taxon>
        <taxon>Eleusininae</taxon>
        <taxon>Eleusine</taxon>
    </lineage>
</organism>
<reference evidence="2" key="1">
    <citation type="journal article" date="2018" name="DNA Res.">
        <title>Multiple hybrid de novo genome assembly of finger millet, an orphan allotetraploid crop.</title>
        <authorList>
            <person name="Hatakeyama M."/>
            <person name="Aluri S."/>
            <person name="Balachadran M.T."/>
            <person name="Sivarajan S.R."/>
            <person name="Patrignani A."/>
            <person name="Gruter S."/>
            <person name="Poveda L."/>
            <person name="Shimizu-Inatsugi R."/>
            <person name="Baeten J."/>
            <person name="Francoijs K.J."/>
            <person name="Nataraja K.N."/>
            <person name="Reddy Y.A.N."/>
            <person name="Phadnis S."/>
            <person name="Ravikumar R.L."/>
            <person name="Schlapbach R."/>
            <person name="Sreeman S.M."/>
            <person name="Shimizu K.K."/>
        </authorList>
    </citation>
    <scope>NUCLEOTIDE SEQUENCE</scope>
</reference>
<dbReference type="Pfam" id="PF04578">
    <property type="entry name" value="DUF594"/>
    <property type="match status" value="1"/>
</dbReference>
<sequence>MLEYFLFATAALRKHRIPAWFRFLIWLAYLGSDAVAIFALAALFNRHKKLEPEPIYRKSASLQVMITIYVFCKSWPRNNENLVIQAILFFLAGALKCFLKPWDLMRVQHFQIVHGGQPSDSDESNTVEFKRFYSLFVDLTPTYSVRLAFLKFMVQQPGMAHIYLQLDLSEMFNRLYTKESQLNPLPNLKLAMAYVMSLDTTIRWRCSQKYIEGVWSDQVAQYNILGYLVRNKKHRKIRKLATLLLCKDHLDQLWCMKSSNLSCDITQLIYDYVRAGWLQINDITTYRKFNDNRGQWNLDRVGLLRNLGWGLSRPFDETILLWHLATEFTFYHMDTLPAHEAARRSREISNYMVYLLFVNPEMLMAGSRRSLFKDTYEKLKDMTLDENPLLSEKEITQNIIQRIVGTPEEKSMVHDAWKIAQVLIEASSQWEDDDKLWTAIQGVWVEMLCFSAGRCRGVPPCQELGQGRGVPLLCVAPPVIYGDGDIGGEDAKNRAA</sequence>
<dbReference type="Proteomes" id="UP001054889">
    <property type="component" value="Unassembled WGS sequence"/>
</dbReference>
<evidence type="ECO:0000256" key="1">
    <source>
        <dbReference type="SAM" id="Phobius"/>
    </source>
</evidence>
<evidence type="ECO:0008006" key="4">
    <source>
        <dbReference type="Google" id="ProtNLM"/>
    </source>
</evidence>
<accession>A0AAV5D851</accession>
<proteinExistence type="predicted"/>
<dbReference type="PANTHER" id="PTHR31325">
    <property type="entry name" value="OS01G0798800 PROTEIN-RELATED"/>
    <property type="match status" value="1"/>
</dbReference>
<reference evidence="2" key="2">
    <citation type="submission" date="2021-12" db="EMBL/GenBank/DDBJ databases">
        <title>Resequencing data analysis of finger millet.</title>
        <authorList>
            <person name="Hatakeyama M."/>
            <person name="Aluri S."/>
            <person name="Balachadran M.T."/>
            <person name="Sivarajan S.R."/>
            <person name="Poveda L."/>
            <person name="Shimizu-Inatsugi R."/>
            <person name="Schlapbach R."/>
            <person name="Sreeman S.M."/>
            <person name="Shimizu K.K."/>
        </authorList>
    </citation>
    <scope>NUCLEOTIDE SEQUENCE</scope>
</reference>
<keyword evidence="1" id="KW-0812">Transmembrane</keyword>
<gene>
    <name evidence="2" type="primary">ga24956</name>
    <name evidence="2" type="ORF">PR202_ga24956</name>
</gene>
<dbReference type="EMBL" id="BQKI01000013">
    <property type="protein sequence ID" value="GJN07154.1"/>
    <property type="molecule type" value="Genomic_DNA"/>
</dbReference>
<protein>
    <recommendedName>
        <fullName evidence="4">DUF4220 domain-containing protein</fullName>
    </recommendedName>
</protein>
<keyword evidence="1" id="KW-1133">Transmembrane helix</keyword>
<dbReference type="AlphaFoldDB" id="A0AAV5D851"/>
<keyword evidence="3" id="KW-1185">Reference proteome</keyword>